<dbReference type="AlphaFoldDB" id="A0A1V9Y3P0"/>
<feature type="compositionally biased region" description="Low complexity" evidence="1">
    <location>
        <begin position="61"/>
        <end position="75"/>
    </location>
</feature>
<reference evidence="2 3" key="1">
    <citation type="journal article" date="2017" name="Gigascience">
        <title>Draft genome of the honey bee ectoparasitic mite, Tropilaelaps mercedesae, is shaped by the parasitic life history.</title>
        <authorList>
            <person name="Dong X."/>
            <person name="Armstrong S.D."/>
            <person name="Xia D."/>
            <person name="Makepeace B.L."/>
            <person name="Darby A.C."/>
            <person name="Kadowaki T."/>
        </authorList>
    </citation>
    <scope>NUCLEOTIDE SEQUENCE [LARGE SCALE GENOMIC DNA]</scope>
    <source>
        <strain evidence="2">Wuxi-XJTLU</strain>
    </source>
</reference>
<gene>
    <name evidence="2" type="ORF">BIW11_05097</name>
</gene>
<keyword evidence="3" id="KW-1185">Reference proteome</keyword>
<evidence type="ECO:0000313" key="3">
    <source>
        <dbReference type="Proteomes" id="UP000192247"/>
    </source>
</evidence>
<dbReference type="Proteomes" id="UP000192247">
    <property type="component" value="Unassembled WGS sequence"/>
</dbReference>
<feature type="region of interest" description="Disordered" evidence="1">
    <location>
        <begin position="58"/>
        <end position="81"/>
    </location>
</feature>
<accession>A0A1V9Y3P0</accession>
<organism evidence="2 3">
    <name type="scientific">Tropilaelaps mercedesae</name>
    <dbReference type="NCBI Taxonomy" id="418985"/>
    <lineage>
        <taxon>Eukaryota</taxon>
        <taxon>Metazoa</taxon>
        <taxon>Ecdysozoa</taxon>
        <taxon>Arthropoda</taxon>
        <taxon>Chelicerata</taxon>
        <taxon>Arachnida</taxon>
        <taxon>Acari</taxon>
        <taxon>Parasitiformes</taxon>
        <taxon>Mesostigmata</taxon>
        <taxon>Gamasina</taxon>
        <taxon>Dermanyssoidea</taxon>
        <taxon>Laelapidae</taxon>
        <taxon>Tropilaelaps</taxon>
    </lineage>
</organism>
<feature type="non-terminal residue" evidence="2">
    <location>
        <position position="226"/>
    </location>
</feature>
<dbReference type="EMBL" id="MNPL01000061">
    <property type="protein sequence ID" value="OQR80377.1"/>
    <property type="molecule type" value="Genomic_DNA"/>
</dbReference>
<sequence length="226" mass="24337">MIEVKSCAIAFIVTAATVTTVRSGGSLSDENLRSSLPLNSSAILSQRNTAFSLSATGKSEVGTTAGVSSTAAGTSPVQAKSTSALVEGNIKDKVRTGNAREGEPLGGNAITRPVDRTPKNLLATMKSISVAQDTPRTQHVVEDKRKITDSEKLPNKELTAESNVNVQERNMDIQRHQDFIRPTGRYEDTLPGKMRTERILSIGLSPSIYDEDSHMFILFTVGMLLC</sequence>
<name>A0A1V9Y3P0_9ACAR</name>
<dbReference type="InParanoid" id="A0A1V9Y3P0"/>
<proteinExistence type="predicted"/>
<comment type="caution">
    <text evidence="2">The sequence shown here is derived from an EMBL/GenBank/DDBJ whole genome shotgun (WGS) entry which is preliminary data.</text>
</comment>
<evidence type="ECO:0000313" key="2">
    <source>
        <dbReference type="EMBL" id="OQR80377.1"/>
    </source>
</evidence>
<protein>
    <submittedName>
        <fullName evidence="2">Uncharacterized protein</fullName>
    </submittedName>
</protein>
<evidence type="ECO:0000256" key="1">
    <source>
        <dbReference type="SAM" id="MobiDB-lite"/>
    </source>
</evidence>